<gene>
    <name evidence="1" type="ORF">H5411_04910</name>
</gene>
<dbReference type="Proteomes" id="UP000550260">
    <property type="component" value="Unassembled WGS sequence"/>
</dbReference>
<evidence type="ECO:0000313" key="1">
    <source>
        <dbReference type="EMBL" id="MBB2498476.1"/>
    </source>
</evidence>
<protein>
    <submittedName>
        <fullName evidence="1">Uncharacterized protein</fullName>
    </submittedName>
</protein>
<sequence length="150" mass="16424">MQAGLDEAWIRLVGLLNGRDGEERGDQLPGAELRVTEDGSEVFHAALGRHARREGAIFWIRPIVARETDSATGLPAFDLQVNRRRALDVTEARVDGPWLELTLATGQVAVIRPASGPRLAMLADFDSWLATLPARTTARIDQLEDDSEVA</sequence>
<dbReference type="AlphaFoldDB" id="A0A8E1VUD0"/>
<comment type="caution">
    <text evidence="1">The sequence shown here is derived from an EMBL/GenBank/DDBJ whole genome shotgun (WGS) entry which is preliminary data.</text>
</comment>
<proteinExistence type="predicted"/>
<organism evidence="1 2">
    <name type="scientific">Amycolatopsis echigonensis</name>
    <dbReference type="NCBI Taxonomy" id="2576905"/>
    <lineage>
        <taxon>Bacteria</taxon>
        <taxon>Bacillati</taxon>
        <taxon>Actinomycetota</taxon>
        <taxon>Actinomycetes</taxon>
        <taxon>Pseudonocardiales</taxon>
        <taxon>Pseudonocardiaceae</taxon>
        <taxon>Amycolatopsis</taxon>
    </lineage>
</organism>
<reference evidence="1 2" key="1">
    <citation type="submission" date="2020-08" db="EMBL/GenBank/DDBJ databases">
        <title>Amycolatopsis echigonensis JCM 21831.</title>
        <authorList>
            <person name="Tedsree N."/>
            <person name="Kuncharoen N."/>
            <person name="Likhitwitayawuid K."/>
            <person name="Tanasupawat S."/>
        </authorList>
    </citation>
    <scope>NUCLEOTIDE SEQUENCE [LARGE SCALE GENOMIC DNA]</scope>
    <source>
        <strain evidence="1 2">JCM 21831</strain>
    </source>
</reference>
<accession>A0A8E1VUD0</accession>
<dbReference type="EMBL" id="JACJHR010000004">
    <property type="protein sequence ID" value="MBB2498476.1"/>
    <property type="molecule type" value="Genomic_DNA"/>
</dbReference>
<dbReference type="RefSeq" id="WP_134662642.1">
    <property type="nucleotide sequence ID" value="NZ_JACJHR010000004.1"/>
</dbReference>
<evidence type="ECO:0000313" key="2">
    <source>
        <dbReference type="Proteomes" id="UP000550260"/>
    </source>
</evidence>
<name>A0A8E1VUD0_9PSEU</name>